<feature type="domain" description="EamA" evidence="6">
    <location>
        <begin position="11"/>
        <end position="141"/>
    </location>
</feature>
<proteinExistence type="predicted"/>
<evidence type="ECO:0000259" key="6">
    <source>
        <dbReference type="Pfam" id="PF00892"/>
    </source>
</evidence>
<evidence type="ECO:0000256" key="3">
    <source>
        <dbReference type="ARBA" id="ARBA00022989"/>
    </source>
</evidence>
<dbReference type="PANTHER" id="PTHR22911">
    <property type="entry name" value="ACYL-MALONYL CONDENSING ENZYME-RELATED"/>
    <property type="match status" value="1"/>
</dbReference>
<dbReference type="InterPro" id="IPR000620">
    <property type="entry name" value="EamA_dom"/>
</dbReference>
<evidence type="ECO:0000256" key="5">
    <source>
        <dbReference type="SAM" id="Phobius"/>
    </source>
</evidence>
<feature type="domain" description="EamA" evidence="6">
    <location>
        <begin position="150"/>
        <end position="279"/>
    </location>
</feature>
<feature type="transmembrane region" description="Helical" evidence="5">
    <location>
        <begin position="204"/>
        <end position="223"/>
    </location>
</feature>
<dbReference type="SUPFAM" id="SSF103481">
    <property type="entry name" value="Multidrug resistance efflux transporter EmrE"/>
    <property type="match status" value="2"/>
</dbReference>
<evidence type="ECO:0000256" key="2">
    <source>
        <dbReference type="ARBA" id="ARBA00022692"/>
    </source>
</evidence>
<dbReference type="InterPro" id="IPR037185">
    <property type="entry name" value="EmrE-like"/>
</dbReference>
<sequence>MTPDTNPIRTAIYLSLLMVLISSVSVATTRYASDYTSTAAIVTLQYLVCCVLCIPRTVRHGLAPLATQRLPLHLFRGVVGVLGFYLFYASVQHIALVDAMLLRQSAPLTLPLVMWAWNRERVPWRSLIPLVIGFMGIAVILRPSPEGLSWWHAAGVASAFTLSISMVATGELARTEPASRILFYYFFLSLVCVAPFSLGDFSGLPWQVWLAMLFIGVSMYFALGLYTRAYALAPAWAIAPVNYLAVVLTGVWGWLIWGQVPDTWTLLGSALVIGGGLFTIALGRRIDRSSG</sequence>
<comment type="subcellular location">
    <subcellularLocation>
        <location evidence="1">Membrane</location>
        <topology evidence="1">Multi-pass membrane protein</topology>
    </subcellularLocation>
</comment>
<dbReference type="RefSeq" id="WP_279246990.1">
    <property type="nucleotide sequence ID" value="NZ_SHNN01000005.1"/>
</dbReference>
<dbReference type="Pfam" id="PF00892">
    <property type="entry name" value="EamA"/>
    <property type="match status" value="2"/>
</dbReference>
<evidence type="ECO:0000313" key="7">
    <source>
        <dbReference type="EMBL" id="MCX2982958.1"/>
    </source>
</evidence>
<keyword evidence="8" id="KW-1185">Reference proteome</keyword>
<feature type="transmembrane region" description="Helical" evidence="5">
    <location>
        <begin position="235"/>
        <end position="257"/>
    </location>
</feature>
<dbReference type="Proteomes" id="UP001143362">
    <property type="component" value="Unassembled WGS sequence"/>
</dbReference>
<dbReference type="PANTHER" id="PTHR22911:SF6">
    <property type="entry name" value="SOLUTE CARRIER FAMILY 35 MEMBER G1"/>
    <property type="match status" value="1"/>
</dbReference>
<protein>
    <submittedName>
        <fullName evidence="7">DMT family transporter</fullName>
    </submittedName>
</protein>
<keyword evidence="3 5" id="KW-1133">Transmembrane helix</keyword>
<feature type="transmembrane region" description="Helical" evidence="5">
    <location>
        <begin position="70"/>
        <end position="88"/>
    </location>
</feature>
<dbReference type="EMBL" id="SHNN01000005">
    <property type="protein sequence ID" value="MCX2982958.1"/>
    <property type="molecule type" value="Genomic_DNA"/>
</dbReference>
<comment type="caution">
    <text evidence="7">The sequence shown here is derived from an EMBL/GenBank/DDBJ whole genome shotgun (WGS) entry which is preliminary data.</text>
</comment>
<reference evidence="7" key="1">
    <citation type="submission" date="2019-02" db="EMBL/GenBank/DDBJ databases">
        <authorList>
            <person name="Li S.-H."/>
        </authorList>
    </citation>
    <scope>NUCLEOTIDE SEQUENCE</scope>
    <source>
        <strain evidence="7">IMCC14734</strain>
    </source>
</reference>
<feature type="transmembrane region" description="Helical" evidence="5">
    <location>
        <begin position="38"/>
        <end position="58"/>
    </location>
</feature>
<feature type="transmembrane region" description="Helical" evidence="5">
    <location>
        <begin position="263"/>
        <end position="283"/>
    </location>
</feature>
<organism evidence="7 8">
    <name type="scientific">Candidatus Litorirhabdus singularis</name>
    <dbReference type="NCBI Taxonomy" id="2518993"/>
    <lineage>
        <taxon>Bacteria</taxon>
        <taxon>Pseudomonadati</taxon>
        <taxon>Pseudomonadota</taxon>
        <taxon>Gammaproteobacteria</taxon>
        <taxon>Cellvibrionales</taxon>
        <taxon>Halieaceae</taxon>
        <taxon>Candidatus Litorirhabdus</taxon>
    </lineage>
</organism>
<evidence type="ECO:0000256" key="4">
    <source>
        <dbReference type="ARBA" id="ARBA00023136"/>
    </source>
</evidence>
<feature type="transmembrane region" description="Helical" evidence="5">
    <location>
        <begin position="12"/>
        <end position="32"/>
    </location>
</feature>
<evidence type="ECO:0000313" key="8">
    <source>
        <dbReference type="Proteomes" id="UP001143362"/>
    </source>
</evidence>
<feature type="transmembrane region" description="Helical" evidence="5">
    <location>
        <begin position="150"/>
        <end position="169"/>
    </location>
</feature>
<keyword evidence="4 5" id="KW-0472">Membrane</keyword>
<gene>
    <name evidence="7" type="ORF">EYC98_19015</name>
</gene>
<feature type="transmembrane region" description="Helical" evidence="5">
    <location>
        <begin position="127"/>
        <end position="144"/>
    </location>
</feature>
<feature type="transmembrane region" description="Helical" evidence="5">
    <location>
        <begin position="181"/>
        <end position="198"/>
    </location>
</feature>
<accession>A0ABT3TKW9</accession>
<keyword evidence="2 5" id="KW-0812">Transmembrane</keyword>
<evidence type="ECO:0000256" key="1">
    <source>
        <dbReference type="ARBA" id="ARBA00004141"/>
    </source>
</evidence>
<name>A0ABT3TKW9_9GAMM</name>